<dbReference type="AlphaFoldDB" id="A0A1M5PS28"/>
<gene>
    <name evidence="1" type="ORF">SAMN05443248_3491</name>
</gene>
<organism evidence="1 2">
    <name type="scientific">Bradyrhizobium erythrophlei</name>
    <dbReference type="NCBI Taxonomy" id="1437360"/>
    <lineage>
        <taxon>Bacteria</taxon>
        <taxon>Pseudomonadati</taxon>
        <taxon>Pseudomonadota</taxon>
        <taxon>Alphaproteobacteria</taxon>
        <taxon>Hyphomicrobiales</taxon>
        <taxon>Nitrobacteraceae</taxon>
        <taxon>Bradyrhizobium</taxon>
    </lineage>
</organism>
<name>A0A1M5PS28_9BRAD</name>
<dbReference type="EMBL" id="LT670817">
    <property type="protein sequence ID" value="SHH04707.1"/>
    <property type="molecule type" value="Genomic_DNA"/>
</dbReference>
<evidence type="ECO:0000313" key="1">
    <source>
        <dbReference type="EMBL" id="SHH04707.1"/>
    </source>
</evidence>
<proteinExistence type="predicted"/>
<evidence type="ECO:0000313" key="2">
    <source>
        <dbReference type="Proteomes" id="UP000189796"/>
    </source>
</evidence>
<dbReference type="Proteomes" id="UP000189796">
    <property type="component" value="Chromosome I"/>
</dbReference>
<reference evidence="1 2" key="1">
    <citation type="submission" date="2016-11" db="EMBL/GenBank/DDBJ databases">
        <authorList>
            <person name="Jaros S."/>
            <person name="Januszkiewicz K."/>
            <person name="Wedrychowicz H."/>
        </authorList>
    </citation>
    <scope>NUCLEOTIDE SEQUENCE [LARGE SCALE GENOMIC DNA]</scope>
    <source>
        <strain evidence="1 2">GAS138</strain>
    </source>
</reference>
<protein>
    <submittedName>
        <fullName evidence="1">Uncharacterized protein</fullName>
    </submittedName>
</protein>
<sequence length="57" mass="6421">MRLYSTRDLAQLLAQALTEKAFTIDNAKTNSFEAVQKSGIVSQRFTIMVDTKDEEPV</sequence>
<dbReference type="RefSeq" id="WP_154072295.1">
    <property type="nucleotide sequence ID" value="NZ_LT670817.1"/>
</dbReference>
<accession>A0A1M5PS28</accession>